<evidence type="ECO:0000313" key="3">
    <source>
        <dbReference type="EMBL" id="MFC6957323.1"/>
    </source>
</evidence>
<feature type="signal peptide" evidence="1">
    <location>
        <begin position="1"/>
        <end position="26"/>
    </location>
</feature>
<feature type="domain" description="SGNH hydrolase-type esterase" evidence="2">
    <location>
        <begin position="38"/>
        <end position="253"/>
    </location>
</feature>
<dbReference type="InterPro" id="IPR036514">
    <property type="entry name" value="SGNH_hydro_sf"/>
</dbReference>
<dbReference type="GO" id="GO:0016787">
    <property type="term" value="F:hydrolase activity"/>
    <property type="evidence" value="ECO:0007669"/>
    <property type="project" value="UniProtKB-KW"/>
</dbReference>
<dbReference type="CDD" id="cd01823">
    <property type="entry name" value="SEST_like"/>
    <property type="match status" value="1"/>
</dbReference>
<sequence>MNPARLAAAALAATATLALTPAAAQAGPPEAPPMQYAALGDSYSSGTGAGDYADEECLRSDLAYPRLLANGLGADLRFAACSGATAADLLAEQLGALDAGTDLVTVTIGGNDIGWTEAVAACLTPLMDCTGRIEASETLMRGQLPGLLDGVYDAIADRAPRAEVLVLGYPRLFNARTTCGALHQPSVAEQTRMNAAADVLAGVLDAAAADHGFKYVDVRESFAGHAVCDDVPYLHGLRYPTAESFHPNALGHANGYYPAVAREV</sequence>
<keyword evidence="1" id="KW-0732">Signal</keyword>
<dbReference type="Gene3D" id="3.40.50.1110">
    <property type="entry name" value="SGNH hydrolase"/>
    <property type="match status" value="1"/>
</dbReference>
<dbReference type="EMBL" id="JBHSYS010000002">
    <property type="protein sequence ID" value="MFC6957323.1"/>
    <property type="molecule type" value="Genomic_DNA"/>
</dbReference>
<evidence type="ECO:0000259" key="2">
    <source>
        <dbReference type="Pfam" id="PF13472"/>
    </source>
</evidence>
<evidence type="ECO:0000313" key="4">
    <source>
        <dbReference type="Proteomes" id="UP001596470"/>
    </source>
</evidence>
<comment type="caution">
    <text evidence="3">The sequence shown here is derived from an EMBL/GenBank/DDBJ whole genome shotgun (WGS) entry which is preliminary data.</text>
</comment>
<dbReference type="EC" id="3.1.-.-" evidence="3"/>
<dbReference type="Pfam" id="PF13472">
    <property type="entry name" value="Lipase_GDSL_2"/>
    <property type="match status" value="1"/>
</dbReference>
<evidence type="ECO:0000256" key="1">
    <source>
        <dbReference type="SAM" id="SignalP"/>
    </source>
</evidence>
<gene>
    <name evidence="3" type="ORF">ACFQS3_08965</name>
</gene>
<dbReference type="RefSeq" id="WP_382348703.1">
    <property type="nucleotide sequence ID" value="NZ_JBHMBP010000002.1"/>
</dbReference>
<reference evidence="4" key="1">
    <citation type="journal article" date="2019" name="Int. J. Syst. Evol. Microbiol.">
        <title>The Global Catalogue of Microorganisms (GCM) 10K type strain sequencing project: providing services to taxonomists for standard genome sequencing and annotation.</title>
        <authorList>
            <consortium name="The Broad Institute Genomics Platform"/>
            <consortium name="The Broad Institute Genome Sequencing Center for Infectious Disease"/>
            <person name="Wu L."/>
            <person name="Ma J."/>
        </authorList>
    </citation>
    <scope>NUCLEOTIDE SEQUENCE [LARGE SCALE GENOMIC DNA]</scope>
    <source>
        <strain evidence="4">KACC 12634</strain>
    </source>
</reference>
<dbReference type="Proteomes" id="UP001596470">
    <property type="component" value="Unassembled WGS sequence"/>
</dbReference>
<proteinExistence type="predicted"/>
<dbReference type="InterPro" id="IPR013830">
    <property type="entry name" value="SGNH_hydro"/>
</dbReference>
<dbReference type="PANTHER" id="PTHR37981">
    <property type="entry name" value="LIPASE 2"/>
    <property type="match status" value="1"/>
</dbReference>
<dbReference type="InterPro" id="IPR037460">
    <property type="entry name" value="SEST-like"/>
</dbReference>
<keyword evidence="4" id="KW-1185">Reference proteome</keyword>
<protein>
    <submittedName>
        <fullName evidence="3">SGNH/GDSL hydrolase family protein</fullName>
        <ecNumber evidence="3">3.1.-.-</ecNumber>
    </submittedName>
</protein>
<dbReference type="PANTHER" id="PTHR37981:SF1">
    <property type="entry name" value="SGNH HYDROLASE-TYPE ESTERASE DOMAIN-CONTAINING PROTEIN"/>
    <property type="match status" value="1"/>
</dbReference>
<organism evidence="3 4">
    <name type="scientific">Glycomyces mayteni</name>
    <dbReference type="NCBI Taxonomy" id="543887"/>
    <lineage>
        <taxon>Bacteria</taxon>
        <taxon>Bacillati</taxon>
        <taxon>Actinomycetota</taxon>
        <taxon>Actinomycetes</taxon>
        <taxon>Glycomycetales</taxon>
        <taxon>Glycomycetaceae</taxon>
        <taxon>Glycomyces</taxon>
    </lineage>
</organism>
<keyword evidence="3" id="KW-0378">Hydrolase</keyword>
<name>A0ABW2D896_9ACTN</name>
<feature type="chain" id="PRO_5047265368" evidence="1">
    <location>
        <begin position="27"/>
        <end position="264"/>
    </location>
</feature>
<dbReference type="SUPFAM" id="SSF52266">
    <property type="entry name" value="SGNH hydrolase"/>
    <property type="match status" value="1"/>
</dbReference>
<accession>A0ABW2D896</accession>